<dbReference type="EMBL" id="CP031517">
    <property type="protein sequence ID" value="QOS40034.1"/>
    <property type="molecule type" value="Genomic_DNA"/>
</dbReference>
<dbReference type="KEGG" id="trc:DYE49_06035"/>
<evidence type="ECO:0000313" key="4">
    <source>
        <dbReference type="Proteomes" id="UP000593591"/>
    </source>
</evidence>
<sequence>MIFPVKRVKEELINEFAVSNMDIETFSQMHSIQPEALRSWIQEKMYRSQHPESESPDKFQASEFVELDIPHASKHQITVGIDRKELITVRAGGIEIDVPITTEETTLFKILQTAASI</sequence>
<dbReference type="EMBL" id="JACHFR010000001">
    <property type="protein sequence ID" value="MBB5218263.1"/>
    <property type="molecule type" value="Genomic_DNA"/>
</dbReference>
<dbReference type="RefSeq" id="WP_184651687.1">
    <property type="nucleotide sequence ID" value="NZ_JACHFR010000001.1"/>
</dbReference>
<organism evidence="1 3">
    <name type="scientific">Treponema rectale</name>
    <dbReference type="NCBI Taxonomy" id="744512"/>
    <lineage>
        <taxon>Bacteria</taxon>
        <taxon>Pseudomonadati</taxon>
        <taxon>Spirochaetota</taxon>
        <taxon>Spirochaetia</taxon>
        <taxon>Spirochaetales</taxon>
        <taxon>Treponemataceae</taxon>
        <taxon>Treponema</taxon>
    </lineage>
</organism>
<dbReference type="Proteomes" id="UP000593591">
    <property type="component" value="Chromosome"/>
</dbReference>
<name>A0A840SFD2_9SPIR</name>
<keyword evidence="3" id="KW-1185">Reference proteome</keyword>
<reference evidence="2 4" key="1">
    <citation type="submission" date="2018-08" db="EMBL/GenBank/DDBJ databases">
        <title>The first complete genome of Treponema rectale (CHPAT), a commensal spirochete of the bovine rectum.</title>
        <authorList>
            <person name="Staton G.J."/>
            <person name="Clegg S.R."/>
            <person name="Carter S.D."/>
            <person name="Radford A.D."/>
            <person name="Darby A."/>
            <person name="Hall N."/>
            <person name="Birtles R.J."/>
            <person name="Evans N.J."/>
        </authorList>
    </citation>
    <scope>NUCLEOTIDE SEQUENCE [LARGE SCALE GENOMIC DNA]</scope>
    <source>
        <strain evidence="2 4">CHPA</strain>
    </source>
</reference>
<evidence type="ECO:0000313" key="1">
    <source>
        <dbReference type="EMBL" id="MBB5218263.1"/>
    </source>
</evidence>
<gene>
    <name evidence="2" type="ORF">DYE49_06035</name>
    <name evidence="1" type="ORF">HNP77_000607</name>
</gene>
<evidence type="ECO:0000313" key="2">
    <source>
        <dbReference type="EMBL" id="QOS40034.1"/>
    </source>
</evidence>
<protein>
    <submittedName>
        <fullName evidence="1">Uncharacterized protein</fullName>
    </submittedName>
</protein>
<evidence type="ECO:0000313" key="3">
    <source>
        <dbReference type="Proteomes" id="UP000578697"/>
    </source>
</evidence>
<accession>A0A840SFD2</accession>
<reference evidence="1 3" key="2">
    <citation type="submission" date="2020-08" db="EMBL/GenBank/DDBJ databases">
        <title>Genomic Encyclopedia of Type Strains, Phase IV (KMG-IV): sequencing the most valuable type-strain genomes for metagenomic binning, comparative biology and taxonomic classification.</title>
        <authorList>
            <person name="Goeker M."/>
        </authorList>
    </citation>
    <scope>NUCLEOTIDE SEQUENCE [LARGE SCALE GENOMIC DNA]</scope>
    <source>
        <strain evidence="1 3">DSM 103679</strain>
    </source>
</reference>
<proteinExistence type="predicted"/>
<dbReference type="AlphaFoldDB" id="A0A840SFD2"/>
<dbReference type="Proteomes" id="UP000578697">
    <property type="component" value="Unassembled WGS sequence"/>
</dbReference>